<dbReference type="NCBIfam" id="TIGR03172">
    <property type="entry name" value="selenium cofactor biosynthesis protein YqeC"/>
    <property type="match status" value="1"/>
</dbReference>
<dbReference type="EMBL" id="FQXJ01000006">
    <property type="protein sequence ID" value="SHH97038.1"/>
    <property type="molecule type" value="Genomic_DNA"/>
</dbReference>
<dbReference type="InterPro" id="IPR017587">
    <property type="entry name" value="YqeC"/>
</dbReference>
<dbReference type="RefSeq" id="WP_073029511.1">
    <property type="nucleotide sequence ID" value="NZ_FQXJ01000006.1"/>
</dbReference>
<gene>
    <name evidence="1" type="ORF">SAMN02746098_01911</name>
</gene>
<dbReference type="AlphaFoldDB" id="A0A1M5XBU3"/>
<protein>
    <submittedName>
        <fullName evidence="1">Probable selenium-dependent hydroxylase accessory protein YqeC</fullName>
    </submittedName>
</protein>
<organism evidence="1 2">
    <name type="scientific">Desulfosporosinus lacus DSM 15449</name>
    <dbReference type="NCBI Taxonomy" id="1121420"/>
    <lineage>
        <taxon>Bacteria</taxon>
        <taxon>Bacillati</taxon>
        <taxon>Bacillota</taxon>
        <taxon>Clostridia</taxon>
        <taxon>Eubacteriales</taxon>
        <taxon>Desulfitobacteriaceae</taxon>
        <taxon>Desulfosporosinus</taxon>
    </lineage>
</organism>
<sequence length="281" mass="32138">MTSSATRSTFSSTIGSGSLWNMTQHLPVTTFIGAGGKTTCLRSLSHEIASAGLQVVATTTTKVYPEEHMNPWRNLNPPPKEKGAWFWYDKLEDVSGKWLGPSVTAVDNAIAKDIHSFDLHNLKGRRFWVIEGDGARERKLKCWESYEPQIPKYTDCAVLVLDRGLWGDVLQEDHVHRSHRCKDLLGQVWKAESAWRYFLRSPVFAPQYEQMSWVILLNGPGKTIENKKIIDPMDSLDLLHDLKHKWLETQQNEVPFEGRPSHLRLAVGDAKEGDLRWFDLW</sequence>
<dbReference type="Pfam" id="PF19842">
    <property type="entry name" value="YqeC"/>
    <property type="match status" value="1"/>
</dbReference>
<dbReference type="STRING" id="1121420.SAMN02746098_01911"/>
<evidence type="ECO:0000313" key="1">
    <source>
        <dbReference type="EMBL" id="SHH97038.1"/>
    </source>
</evidence>
<reference evidence="2" key="1">
    <citation type="submission" date="2016-11" db="EMBL/GenBank/DDBJ databases">
        <authorList>
            <person name="Varghese N."/>
            <person name="Submissions S."/>
        </authorList>
    </citation>
    <scope>NUCLEOTIDE SEQUENCE [LARGE SCALE GENOMIC DNA]</scope>
    <source>
        <strain evidence="2">DSM 15449</strain>
    </source>
</reference>
<accession>A0A1M5XBU3</accession>
<proteinExistence type="predicted"/>
<name>A0A1M5XBU3_9FIRM</name>
<dbReference type="OrthoDB" id="368187at2"/>
<keyword evidence="2" id="KW-1185">Reference proteome</keyword>
<evidence type="ECO:0000313" key="2">
    <source>
        <dbReference type="Proteomes" id="UP000183954"/>
    </source>
</evidence>
<dbReference type="Proteomes" id="UP000183954">
    <property type="component" value="Unassembled WGS sequence"/>
</dbReference>